<sequence>METTDSLFLKQPVKKVFLRYFFPSMFGLMVMAVNILIDGIFIGHGVGEIALAGVNVALPVFSLIFAIALWIGMGGGTLYSMHLGRSDHHAAGSFFSLSVIAVITLLALLGFMGYVNMEAVGSLLGANSDTAPFAHEYLSVMFLFGWIIALEQVLSIFVRNDGSPILSMISLVVMALVNIGMNYLTIFVWGLGVTGAAVSTVTGGAVGVLILLSHFMKKESSLRKPAFAWSLQRLLRIFSIGFPSLLAEMGMFVFVAGYNVTIVHLLGTDGVAAFSVINYLHSFMFITFFGIEAALQPMISFYHGARETGRIKDSVRIGEKAALILGIGLTGIGLVAAPLLVSLFGIESEEVRTMAIQGLRLFFLGYFFLGFNFVYMTYFQATGQIGASSLIILLRGFIFLVTFLLLLPALMGSTGVWLALPFAELTMTALLFFFVRRKTLSATHLTGKFPIHG</sequence>
<keyword evidence="4" id="KW-0813">Transport</keyword>
<keyword evidence="5" id="KW-1003">Cell membrane</keyword>
<dbReference type="NCBIfam" id="TIGR00797">
    <property type="entry name" value="matE"/>
    <property type="match status" value="1"/>
</dbReference>
<dbReference type="STRING" id="189381.GCA_900166615_00116"/>
<dbReference type="GO" id="GO:0042910">
    <property type="term" value="F:xenobiotic transmembrane transporter activity"/>
    <property type="evidence" value="ECO:0007669"/>
    <property type="project" value="InterPro"/>
</dbReference>
<evidence type="ECO:0000256" key="3">
    <source>
        <dbReference type="ARBA" id="ARBA00022106"/>
    </source>
</evidence>
<evidence type="ECO:0000256" key="7">
    <source>
        <dbReference type="ARBA" id="ARBA00022989"/>
    </source>
</evidence>
<dbReference type="InterPro" id="IPR045070">
    <property type="entry name" value="MATE_MepA-like"/>
</dbReference>
<reference evidence="11" key="1">
    <citation type="submission" date="2015-07" db="EMBL/GenBank/DDBJ databases">
        <title>Fjat-14235 jcm11544.</title>
        <authorList>
            <person name="Liu B."/>
            <person name="Wang J."/>
            <person name="Zhu Y."/>
            <person name="Liu G."/>
            <person name="Chen Q."/>
            <person name="Chen Z."/>
            <person name="Lan J."/>
            <person name="Che J."/>
            <person name="Ge C."/>
            <person name="Shi H."/>
            <person name="Pan Z."/>
            <person name="Liu X."/>
        </authorList>
    </citation>
    <scope>NUCLEOTIDE SEQUENCE [LARGE SCALE GENOMIC DNA]</scope>
    <source>
        <strain evidence="11">JCM 11544</strain>
    </source>
</reference>
<evidence type="ECO:0000256" key="6">
    <source>
        <dbReference type="ARBA" id="ARBA00022692"/>
    </source>
</evidence>
<gene>
    <name evidence="10" type="ORF">AF331_20505</name>
</gene>
<dbReference type="Proteomes" id="UP000037405">
    <property type="component" value="Unassembled WGS sequence"/>
</dbReference>
<evidence type="ECO:0000256" key="8">
    <source>
        <dbReference type="ARBA" id="ARBA00023136"/>
    </source>
</evidence>
<comment type="similarity">
    <text evidence="2">Belongs to the multi antimicrobial extrusion (MATE) (TC 2.A.66.1) family. MepA subfamily.</text>
</comment>
<dbReference type="GO" id="GO:0046677">
    <property type="term" value="P:response to antibiotic"/>
    <property type="evidence" value="ECO:0007669"/>
    <property type="project" value="UniProtKB-KW"/>
</dbReference>
<dbReference type="InterPro" id="IPR048279">
    <property type="entry name" value="MdtK-like"/>
</dbReference>
<evidence type="ECO:0000256" key="4">
    <source>
        <dbReference type="ARBA" id="ARBA00022448"/>
    </source>
</evidence>
<evidence type="ECO:0000256" key="1">
    <source>
        <dbReference type="ARBA" id="ARBA00004651"/>
    </source>
</evidence>
<protein>
    <recommendedName>
        <fullName evidence="3">Multidrug export protein MepA</fullName>
    </recommendedName>
</protein>
<accession>A0A0M0G147</accession>
<evidence type="ECO:0000256" key="5">
    <source>
        <dbReference type="ARBA" id="ARBA00022475"/>
    </source>
</evidence>
<dbReference type="OrthoDB" id="9811110at2"/>
<proteinExistence type="inferred from homology"/>
<evidence type="ECO:0000313" key="10">
    <source>
        <dbReference type="EMBL" id="KON83206.1"/>
    </source>
</evidence>
<keyword evidence="9" id="KW-0046">Antibiotic resistance</keyword>
<dbReference type="RefSeq" id="WP_053429828.1">
    <property type="nucleotide sequence ID" value="NZ_JBNKIO010000004.1"/>
</dbReference>
<dbReference type="GO" id="GO:0015297">
    <property type="term" value="F:antiporter activity"/>
    <property type="evidence" value="ECO:0007669"/>
    <property type="project" value="InterPro"/>
</dbReference>
<evidence type="ECO:0000256" key="2">
    <source>
        <dbReference type="ARBA" id="ARBA00008417"/>
    </source>
</evidence>
<comment type="caution">
    <text evidence="10">The sequence shown here is derived from an EMBL/GenBank/DDBJ whole genome shotgun (WGS) entry which is preliminary data.</text>
</comment>
<dbReference type="Pfam" id="PF01554">
    <property type="entry name" value="MatE"/>
    <property type="match status" value="2"/>
</dbReference>
<name>A0A0M0G147_9BACI</name>
<dbReference type="InterPro" id="IPR002528">
    <property type="entry name" value="MATE_fam"/>
</dbReference>
<dbReference type="GO" id="GO:0005886">
    <property type="term" value="C:plasma membrane"/>
    <property type="evidence" value="ECO:0007669"/>
    <property type="project" value="UniProtKB-SubCell"/>
</dbReference>
<evidence type="ECO:0000313" key="11">
    <source>
        <dbReference type="Proteomes" id="UP000037405"/>
    </source>
</evidence>
<dbReference type="AlphaFoldDB" id="A0A0M0G147"/>
<dbReference type="CDD" id="cd13143">
    <property type="entry name" value="MATE_MepA_like"/>
    <property type="match status" value="1"/>
</dbReference>
<organism evidence="10 11">
    <name type="scientific">Rossellomorea marisflavi</name>
    <dbReference type="NCBI Taxonomy" id="189381"/>
    <lineage>
        <taxon>Bacteria</taxon>
        <taxon>Bacillati</taxon>
        <taxon>Bacillota</taxon>
        <taxon>Bacilli</taxon>
        <taxon>Bacillales</taxon>
        <taxon>Bacillaceae</taxon>
        <taxon>Rossellomorea</taxon>
    </lineage>
</organism>
<dbReference type="PANTHER" id="PTHR43823">
    <property type="entry name" value="SPORULATION PROTEIN YKVU"/>
    <property type="match status" value="1"/>
</dbReference>
<dbReference type="InterPro" id="IPR051327">
    <property type="entry name" value="MATE_MepA_subfamily"/>
</dbReference>
<dbReference type="PIRSF" id="PIRSF006603">
    <property type="entry name" value="DinF"/>
    <property type="match status" value="1"/>
</dbReference>
<evidence type="ECO:0000256" key="9">
    <source>
        <dbReference type="ARBA" id="ARBA00023251"/>
    </source>
</evidence>
<dbReference type="EMBL" id="LGUE01000008">
    <property type="protein sequence ID" value="KON83206.1"/>
    <property type="molecule type" value="Genomic_DNA"/>
</dbReference>
<keyword evidence="8" id="KW-0472">Membrane</keyword>
<dbReference type="PATRIC" id="fig|189381.12.peg.3640"/>
<comment type="subcellular location">
    <subcellularLocation>
        <location evidence="1">Cell membrane</location>
        <topology evidence="1">Multi-pass membrane protein</topology>
    </subcellularLocation>
</comment>
<dbReference type="PANTHER" id="PTHR43823:SF4">
    <property type="entry name" value="SPORULATION PROTEIN YKVU"/>
    <property type="match status" value="1"/>
</dbReference>
<keyword evidence="11" id="KW-1185">Reference proteome</keyword>
<keyword evidence="7" id="KW-1133">Transmembrane helix</keyword>
<keyword evidence="6" id="KW-0812">Transmembrane</keyword>